<dbReference type="PANTHER" id="PTHR24027:SF438">
    <property type="entry name" value="CADHERIN 23"/>
    <property type="match status" value="1"/>
</dbReference>
<dbReference type="GO" id="GO:0016342">
    <property type="term" value="C:catenin complex"/>
    <property type="evidence" value="ECO:0007669"/>
    <property type="project" value="TreeGrafter"/>
</dbReference>
<evidence type="ECO:0000256" key="4">
    <source>
        <dbReference type="ARBA" id="ARBA00023136"/>
    </source>
</evidence>
<feature type="chain" id="PRO_5023149542" evidence="6">
    <location>
        <begin position="21"/>
        <end position="211"/>
    </location>
</feature>
<dbReference type="InterPro" id="IPR002126">
    <property type="entry name" value="Cadherin-like_dom"/>
</dbReference>
<dbReference type="Gene3D" id="2.60.40.60">
    <property type="entry name" value="Cadherins"/>
    <property type="match status" value="2"/>
</dbReference>
<dbReference type="Proteomes" id="UP000324222">
    <property type="component" value="Unassembled WGS sequence"/>
</dbReference>
<proteinExistence type="predicted"/>
<dbReference type="GO" id="GO:0005509">
    <property type="term" value="F:calcium ion binding"/>
    <property type="evidence" value="ECO:0007669"/>
    <property type="project" value="UniProtKB-UniRule"/>
</dbReference>
<keyword evidence="9" id="KW-1185">Reference proteome</keyword>
<comment type="caution">
    <text evidence="8">The sequence shown here is derived from an EMBL/GenBank/DDBJ whole genome shotgun (WGS) entry which is preliminary data.</text>
</comment>
<evidence type="ECO:0000256" key="2">
    <source>
        <dbReference type="ARBA" id="ARBA00022737"/>
    </source>
</evidence>
<dbReference type="GO" id="GO:0007156">
    <property type="term" value="P:homophilic cell adhesion via plasma membrane adhesion molecules"/>
    <property type="evidence" value="ECO:0007669"/>
    <property type="project" value="InterPro"/>
</dbReference>
<dbReference type="GO" id="GO:0016477">
    <property type="term" value="P:cell migration"/>
    <property type="evidence" value="ECO:0007669"/>
    <property type="project" value="TreeGrafter"/>
</dbReference>
<keyword evidence="4" id="KW-0472">Membrane</keyword>
<dbReference type="CDD" id="cd11304">
    <property type="entry name" value="Cadherin_repeat"/>
    <property type="match status" value="1"/>
</dbReference>
<dbReference type="InterPro" id="IPR039808">
    <property type="entry name" value="Cadherin"/>
</dbReference>
<dbReference type="InterPro" id="IPR015919">
    <property type="entry name" value="Cadherin-like_sf"/>
</dbReference>
<keyword evidence="6" id="KW-0732">Signal</keyword>
<dbReference type="OrthoDB" id="6363789at2759"/>
<gene>
    <name evidence="8" type="primary">CadN_19</name>
    <name evidence="8" type="ORF">E2C01_014854</name>
</gene>
<dbReference type="GO" id="GO:0008013">
    <property type="term" value="F:beta-catenin binding"/>
    <property type="evidence" value="ECO:0007669"/>
    <property type="project" value="TreeGrafter"/>
</dbReference>
<keyword evidence="2" id="KW-0677">Repeat</keyword>
<dbReference type="GO" id="GO:0031175">
    <property type="term" value="P:neuron projection development"/>
    <property type="evidence" value="ECO:0007669"/>
    <property type="project" value="TreeGrafter"/>
</dbReference>
<dbReference type="AlphaFoldDB" id="A0A5B7DJU4"/>
<dbReference type="GO" id="GO:0045296">
    <property type="term" value="F:cadherin binding"/>
    <property type="evidence" value="ECO:0007669"/>
    <property type="project" value="TreeGrafter"/>
</dbReference>
<keyword evidence="3 5" id="KW-0106">Calcium</keyword>
<evidence type="ECO:0000256" key="6">
    <source>
        <dbReference type="SAM" id="SignalP"/>
    </source>
</evidence>
<evidence type="ECO:0000313" key="9">
    <source>
        <dbReference type="Proteomes" id="UP000324222"/>
    </source>
</evidence>
<comment type="subcellular location">
    <subcellularLocation>
        <location evidence="1">Membrane</location>
    </subcellularLocation>
</comment>
<dbReference type="EMBL" id="VSRR010001025">
    <property type="protein sequence ID" value="MPC21852.1"/>
    <property type="molecule type" value="Genomic_DNA"/>
</dbReference>
<dbReference type="SMART" id="SM00112">
    <property type="entry name" value="CA"/>
    <property type="match status" value="1"/>
</dbReference>
<dbReference type="SUPFAM" id="SSF49313">
    <property type="entry name" value="Cadherin-like"/>
    <property type="match status" value="2"/>
</dbReference>
<protein>
    <submittedName>
        <fullName evidence="8">Neural-cadherin</fullName>
    </submittedName>
</protein>
<dbReference type="PRINTS" id="PR00205">
    <property type="entry name" value="CADHERIN"/>
</dbReference>
<dbReference type="PROSITE" id="PS50268">
    <property type="entry name" value="CADHERIN_2"/>
    <property type="match status" value="1"/>
</dbReference>
<dbReference type="PROSITE" id="PS00232">
    <property type="entry name" value="CADHERIN_1"/>
    <property type="match status" value="1"/>
</dbReference>
<evidence type="ECO:0000259" key="7">
    <source>
        <dbReference type="PROSITE" id="PS50268"/>
    </source>
</evidence>
<reference evidence="8 9" key="1">
    <citation type="submission" date="2019-05" db="EMBL/GenBank/DDBJ databases">
        <title>Another draft genome of Portunus trituberculatus and its Hox gene families provides insights of decapod evolution.</title>
        <authorList>
            <person name="Jeong J.-H."/>
            <person name="Song I."/>
            <person name="Kim S."/>
            <person name="Choi T."/>
            <person name="Kim D."/>
            <person name="Ryu S."/>
            <person name="Kim W."/>
        </authorList>
    </citation>
    <scope>NUCLEOTIDE SEQUENCE [LARGE SCALE GENOMIC DNA]</scope>
    <source>
        <tissue evidence="8">Muscle</tissue>
    </source>
</reference>
<evidence type="ECO:0000256" key="3">
    <source>
        <dbReference type="ARBA" id="ARBA00022837"/>
    </source>
</evidence>
<sequence>MCGCGFGFVFIALVSPMVQCSTRWVHIKEVSSSSLSTCTVIIRVSDIDDNPPRLARKRWDLTVQETWGNSGSANTTLLEIAASDRDAASYFYYRVLAGSGRGWQLFTVRTVGAVGQLYATKPLDYEDETHRQGFKFTVQVTDGGPGAWKDPNHMDSAWISVKLLDVNDNPPLFARPHAHITIREDAQPGTLMASLPAHDPDMAYVTYFRNF</sequence>
<feature type="signal peptide" evidence="6">
    <location>
        <begin position="1"/>
        <end position="20"/>
    </location>
</feature>
<dbReference type="PANTHER" id="PTHR24027">
    <property type="entry name" value="CADHERIN-23"/>
    <property type="match status" value="1"/>
</dbReference>
<feature type="domain" description="Cadherin" evidence="7">
    <location>
        <begin position="74"/>
        <end position="173"/>
    </location>
</feature>
<accession>A0A5B7DJU4</accession>
<evidence type="ECO:0000313" key="8">
    <source>
        <dbReference type="EMBL" id="MPC21852.1"/>
    </source>
</evidence>
<name>A0A5B7DJU4_PORTR</name>
<dbReference type="InterPro" id="IPR020894">
    <property type="entry name" value="Cadherin_CS"/>
</dbReference>
<organism evidence="8 9">
    <name type="scientific">Portunus trituberculatus</name>
    <name type="common">Swimming crab</name>
    <name type="synonym">Neptunus trituberculatus</name>
    <dbReference type="NCBI Taxonomy" id="210409"/>
    <lineage>
        <taxon>Eukaryota</taxon>
        <taxon>Metazoa</taxon>
        <taxon>Ecdysozoa</taxon>
        <taxon>Arthropoda</taxon>
        <taxon>Crustacea</taxon>
        <taxon>Multicrustacea</taxon>
        <taxon>Malacostraca</taxon>
        <taxon>Eumalacostraca</taxon>
        <taxon>Eucarida</taxon>
        <taxon>Decapoda</taxon>
        <taxon>Pleocyemata</taxon>
        <taxon>Brachyura</taxon>
        <taxon>Eubrachyura</taxon>
        <taxon>Portunoidea</taxon>
        <taxon>Portunidae</taxon>
        <taxon>Portuninae</taxon>
        <taxon>Portunus</taxon>
    </lineage>
</organism>
<evidence type="ECO:0000256" key="5">
    <source>
        <dbReference type="PROSITE-ProRule" id="PRU00043"/>
    </source>
</evidence>
<evidence type="ECO:0000256" key="1">
    <source>
        <dbReference type="ARBA" id="ARBA00004370"/>
    </source>
</evidence>